<feature type="chain" id="PRO_5040912842" evidence="2">
    <location>
        <begin position="26"/>
        <end position="382"/>
    </location>
</feature>
<feature type="region of interest" description="Disordered" evidence="1">
    <location>
        <begin position="351"/>
        <end position="382"/>
    </location>
</feature>
<evidence type="ECO:0000256" key="2">
    <source>
        <dbReference type="SAM" id="SignalP"/>
    </source>
</evidence>
<feature type="compositionally biased region" description="Polar residues" evidence="1">
    <location>
        <begin position="351"/>
        <end position="373"/>
    </location>
</feature>
<dbReference type="Proteomes" id="UP001150569">
    <property type="component" value="Unassembled WGS sequence"/>
</dbReference>
<feature type="signal peptide" evidence="2">
    <location>
        <begin position="1"/>
        <end position="25"/>
    </location>
</feature>
<organism evidence="3 4">
    <name type="scientific">Tieghemiomyces parasiticus</name>
    <dbReference type="NCBI Taxonomy" id="78921"/>
    <lineage>
        <taxon>Eukaryota</taxon>
        <taxon>Fungi</taxon>
        <taxon>Fungi incertae sedis</taxon>
        <taxon>Zoopagomycota</taxon>
        <taxon>Kickxellomycotina</taxon>
        <taxon>Dimargaritomycetes</taxon>
        <taxon>Dimargaritales</taxon>
        <taxon>Dimargaritaceae</taxon>
        <taxon>Tieghemiomyces</taxon>
    </lineage>
</organism>
<keyword evidence="4" id="KW-1185">Reference proteome</keyword>
<accession>A0A9W8AAG5</accession>
<name>A0A9W8AAG5_9FUNG</name>
<gene>
    <name evidence="3" type="ORF">IWQ60_003375</name>
</gene>
<evidence type="ECO:0000313" key="4">
    <source>
        <dbReference type="Proteomes" id="UP001150569"/>
    </source>
</evidence>
<evidence type="ECO:0000313" key="3">
    <source>
        <dbReference type="EMBL" id="KAJ1926936.1"/>
    </source>
</evidence>
<reference evidence="3" key="1">
    <citation type="submission" date="2022-07" db="EMBL/GenBank/DDBJ databases">
        <title>Phylogenomic reconstructions and comparative analyses of Kickxellomycotina fungi.</title>
        <authorList>
            <person name="Reynolds N.K."/>
            <person name="Stajich J.E."/>
            <person name="Barry K."/>
            <person name="Grigoriev I.V."/>
            <person name="Crous P."/>
            <person name="Smith M.E."/>
        </authorList>
    </citation>
    <scope>NUCLEOTIDE SEQUENCE</scope>
    <source>
        <strain evidence="3">RSA 861</strain>
    </source>
</reference>
<dbReference type="EMBL" id="JANBPT010000143">
    <property type="protein sequence ID" value="KAJ1926936.1"/>
    <property type="molecule type" value="Genomic_DNA"/>
</dbReference>
<keyword evidence="2" id="KW-0732">Signal</keyword>
<sequence>MLHLSWLQLGGLVFLTVSTVSSVHGNPPGERDTYINSFANAGGFTVPISAAATNSFVHQAPVDAKPVNKGDRYYRRTFKQAVKGLDAEGSGQSVEVTAQRSFFYLADIEIYNLESVEVDQVTVVSENGETTVLRLHSDHSKAMMMLAFADQHNTNALAGAVAQAVIQSGAGALDINAEWINQDFLGGQYEPNPLALRSLNQFLLTLKHCFTGTTPPVQVILTVGVQPWLDMWNKMNLGELAARVNYLRVVPPPFNLKTRRKAKEAQLQPDQYSLGRAKTYTEAHAGKDKSDKVEGVDPHKLRDEIAVDPAMSVLHKELALSRPWLHAGFPLESLLIVYNFDNTLVKDRSLGGSSAPASVMTLTTSRPPNSVQSRRGRVYTRH</sequence>
<dbReference type="AlphaFoldDB" id="A0A9W8AAG5"/>
<comment type="caution">
    <text evidence="3">The sequence shown here is derived from an EMBL/GenBank/DDBJ whole genome shotgun (WGS) entry which is preliminary data.</text>
</comment>
<protein>
    <submittedName>
        <fullName evidence="3">Uncharacterized protein</fullName>
    </submittedName>
</protein>
<evidence type="ECO:0000256" key="1">
    <source>
        <dbReference type="SAM" id="MobiDB-lite"/>
    </source>
</evidence>
<proteinExistence type="predicted"/>